<dbReference type="CDD" id="cd23767">
    <property type="entry name" value="IQCD"/>
    <property type="match status" value="1"/>
</dbReference>
<sequence>MGKSPAKWIKTILFGKKSSKSNLSKGREKNGNEKEVLVSAKASEPSSAISHPVAVTSHQTPNTIDANEGPSKVKNEAANVLHERSTSIPGNQDAEIQGSICPDAPSDPERMRREEAATKAQAAFRGYLARRAFRALKGIIRLQALIRGHLVRRQAVATLCCMLGIVKFQAIARGRKVRLSDVGFEVQNKCRLIKPQEQPLVDPAAVNLSTRMAKLSANTFIIKLASSTTAKPLQIHFDNGEDNSVLRWLERWSNSRFWKPIPQTKKVPESKSQRKVSTGQSGEAHTVRSKRTRRVPTVNNDSAMVQTSTEIEKPKRNFRKVSSHSAAEQVQENPQMELEKVKRSLRKVHNPVLENSAQTEVDAAEKPKESLDKASNGLGRDLLARGTSNSSEKMKKETTLLLIPVQPDLETTPEPVPIKEVLNVSNGDSVVDPQPLIESSDKDKSIVGDEAAMETKPLTESYTKDEINPLSNGELNHKEDYSSIENPKSGRKASTPAKQERVENGLQHSPTIPSYMAATESAKAKLRAQGSPRLGQDSERNNLNRRHSLPSSTNAKISSQSPRTQRFVQSGGKGGNKNDKALLASKDGNGKVIQADWRR</sequence>
<feature type="compositionally biased region" description="Basic and acidic residues" evidence="4">
    <location>
        <begin position="363"/>
        <end position="372"/>
    </location>
</feature>
<dbReference type="RefSeq" id="XP_022137150.1">
    <property type="nucleotide sequence ID" value="XM_022281458.1"/>
</dbReference>
<feature type="region of interest" description="Disordered" evidence="4">
    <location>
        <begin position="87"/>
        <end position="108"/>
    </location>
</feature>
<dbReference type="Gene3D" id="1.20.5.190">
    <property type="match status" value="1"/>
</dbReference>
<evidence type="ECO:0000313" key="8">
    <source>
        <dbReference type="RefSeq" id="XP_022137151.1"/>
    </source>
</evidence>
<feature type="compositionally biased region" description="Polar residues" evidence="4">
    <location>
        <begin position="297"/>
        <end position="309"/>
    </location>
</feature>
<reference evidence="7 8" key="1">
    <citation type="submission" date="2025-04" db="UniProtKB">
        <authorList>
            <consortium name="RefSeq"/>
        </authorList>
    </citation>
    <scope>IDENTIFICATION</scope>
    <source>
        <strain evidence="7 8">OHB3-1</strain>
    </source>
</reference>
<feature type="domain" description="DUF4005" evidence="5">
    <location>
        <begin position="490"/>
        <end position="573"/>
    </location>
</feature>
<accession>A0A6J1C5P2</accession>
<dbReference type="InterPro" id="IPR000048">
    <property type="entry name" value="IQ_motif_EF-hand-BS"/>
</dbReference>
<dbReference type="Pfam" id="PF13178">
    <property type="entry name" value="DUF4005"/>
    <property type="match status" value="1"/>
</dbReference>
<dbReference type="Proteomes" id="UP000504603">
    <property type="component" value="Unplaced"/>
</dbReference>
<dbReference type="RefSeq" id="XP_022137152.1">
    <property type="nucleotide sequence ID" value="XM_022281460.1"/>
</dbReference>
<proteinExistence type="inferred from homology"/>
<evidence type="ECO:0000313" key="9">
    <source>
        <dbReference type="RefSeq" id="XP_022137152.1"/>
    </source>
</evidence>
<gene>
    <name evidence="7 8 9" type="primary">LOC111008695</name>
</gene>
<dbReference type="GeneID" id="111008695"/>
<dbReference type="GO" id="GO:0005516">
    <property type="term" value="F:calmodulin binding"/>
    <property type="evidence" value="ECO:0007669"/>
    <property type="project" value="UniProtKB-KW"/>
</dbReference>
<evidence type="ECO:0000259" key="5">
    <source>
        <dbReference type="Pfam" id="PF13178"/>
    </source>
</evidence>
<dbReference type="PROSITE" id="PS50096">
    <property type="entry name" value="IQ"/>
    <property type="match status" value="2"/>
</dbReference>
<protein>
    <submittedName>
        <fullName evidence="7 8">Protein IQ-DOMAIN 31</fullName>
    </submittedName>
</protein>
<feature type="compositionally biased region" description="Basic and acidic residues" evidence="4">
    <location>
        <begin position="25"/>
        <end position="36"/>
    </location>
</feature>
<dbReference type="OrthoDB" id="1101566at2759"/>
<organism evidence="6 8">
    <name type="scientific">Momordica charantia</name>
    <name type="common">Bitter gourd</name>
    <name type="synonym">Balsam pear</name>
    <dbReference type="NCBI Taxonomy" id="3673"/>
    <lineage>
        <taxon>Eukaryota</taxon>
        <taxon>Viridiplantae</taxon>
        <taxon>Streptophyta</taxon>
        <taxon>Embryophyta</taxon>
        <taxon>Tracheophyta</taxon>
        <taxon>Spermatophyta</taxon>
        <taxon>Magnoliopsida</taxon>
        <taxon>eudicotyledons</taxon>
        <taxon>Gunneridae</taxon>
        <taxon>Pentapetalae</taxon>
        <taxon>rosids</taxon>
        <taxon>fabids</taxon>
        <taxon>Cucurbitales</taxon>
        <taxon>Cucurbitaceae</taxon>
        <taxon>Momordiceae</taxon>
        <taxon>Momordica</taxon>
    </lineage>
</organism>
<dbReference type="SMART" id="SM00015">
    <property type="entry name" value="IQ"/>
    <property type="match status" value="2"/>
</dbReference>
<dbReference type="RefSeq" id="XP_022137151.1">
    <property type="nucleotide sequence ID" value="XM_022281459.1"/>
</dbReference>
<evidence type="ECO:0000256" key="3">
    <source>
        <dbReference type="ARBA" id="ARBA00024378"/>
    </source>
</evidence>
<dbReference type="PANTHER" id="PTHR32295">
    <property type="entry name" value="IQ-DOMAIN 5-RELATED"/>
    <property type="match status" value="1"/>
</dbReference>
<feature type="compositionally biased region" description="Polar residues" evidence="4">
    <location>
        <begin position="549"/>
        <end position="568"/>
    </location>
</feature>
<feature type="region of interest" description="Disordered" evidence="4">
    <location>
        <begin position="426"/>
        <end position="599"/>
    </location>
</feature>
<feature type="region of interest" description="Disordered" evidence="4">
    <location>
        <begin position="350"/>
        <end position="394"/>
    </location>
</feature>
<evidence type="ECO:0000313" key="6">
    <source>
        <dbReference type="Proteomes" id="UP000504603"/>
    </source>
</evidence>
<comment type="similarity">
    <text evidence="2">Belongs to the IQD family.</text>
</comment>
<keyword evidence="1" id="KW-0112">Calmodulin-binding</keyword>
<dbReference type="KEGG" id="mcha:111008695"/>
<evidence type="ECO:0000256" key="4">
    <source>
        <dbReference type="SAM" id="MobiDB-lite"/>
    </source>
</evidence>
<evidence type="ECO:0000256" key="2">
    <source>
        <dbReference type="ARBA" id="ARBA00024341"/>
    </source>
</evidence>
<feature type="compositionally biased region" description="Polar residues" evidence="4">
    <location>
        <begin position="323"/>
        <end position="334"/>
    </location>
</feature>
<name>A0A6J1C5P2_MOMCH</name>
<evidence type="ECO:0000256" key="1">
    <source>
        <dbReference type="ARBA" id="ARBA00022860"/>
    </source>
</evidence>
<feature type="region of interest" description="Disordered" evidence="4">
    <location>
        <begin position="17"/>
        <end position="70"/>
    </location>
</feature>
<dbReference type="PANTHER" id="PTHR32295:SF281">
    <property type="entry name" value="PROTEIN IQ-DOMAIN 31"/>
    <property type="match status" value="1"/>
</dbReference>
<comment type="subunit">
    <text evidence="3">Binds to multiple calmodulin (CaM) in the presence of Ca(2+) and CaM-like proteins.</text>
</comment>
<feature type="region of interest" description="Disordered" evidence="4">
    <location>
        <begin position="263"/>
        <end position="334"/>
    </location>
</feature>
<dbReference type="InterPro" id="IPR025064">
    <property type="entry name" value="DUF4005"/>
</dbReference>
<feature type="compositionally biased region" description="Polar residues" evidence="4">
    <location>
        <begin position="56"/>
        <end position="65"/>
    </location>
</feature>
<evidence type="ECO:0000313" key="7">
    <source>
        <dbReference type="RefSeq" id="XP_022137150.1"/>
    </source>
</evidence>
<dbReference type="AlphaFoldDB" id="A0A6J1C5P2"/>
<dbReference type="Pfam" id="PF00612">
    <property type="entry name" value="IQ"/>
    <property type="match status" value="2"/>
</dbReference>
<keyword evidence="6" id="KW-1185">Reference proteome</keyword>